<dbReference type="InterPro" id="IPR036412">
    <property type="entry name" value="HAD-like_sf"/>
</dbReference>
<dbReference type="EMBL" id="JAOTMD010000004">
    <property type="protein sequence ID" value="MCY3025289.1"/>
    <property type="molecule type" value="Genomic_DNA"/>
</dbReference>
<organism evidence="1 2">
    <name type="scientific">Aerococcus loyolae</name>
    <dbReference type="NCBI Taxonomy" id="2976809"/>
    <lineage>
        <taxon>Bacteria</taxon>
        <taxon>Bacillati</taxon>
        <taxon>Bacillota</taxon>
        <taxon>Bacilli</taxon>
        <taxon>Lactobacillales</taxon>
        <taxon>Aerococcaceae</taxon>
        <taxon>Aerococcus</taxon>
    </lineage>
</organism>
<sequence>MEAKYIFIDVDGTLLTYKNELPESAIQAIHASQKKGNKVFPVTGRSKAEMYDDILAIGFDGYIGANGAYAEIDGKEIYHHSLSADQEKKIVDWLKNRGLEFYLESNSGLYGSENFRERGKSTMISYGAYKGQEDLSGISVESVFPEMIFDQNLYRDDVNKISFILEDYQDYLDAKEEFPDFAVNTWGGHNEEALFGDIALKNIKKSDAIAYILGFVGASSEDSYAFGDARVDNDMLLYCGTGIAMGNAGESTKAVADYITDDVDKDGLYKAFDHYNLL</sequence>
<dbReference type="RefSeq" id="WP_267982713.1">
    <property type="nucleotide sequence ID" value="NZ_JAOTMC010000011.1"/>
</dbReference>
<dbReference type="Pfam" id="PF08282">
    <property type="entry name" value="Hydrolase_3"/>
    <property type="match status" value="1"/>
</dbReference>
<dbReference type="PROSITE" id="PS01228">
    <property type="entry name" value="COF_1"/>
    <property type="match status" value="1"/>
</dbReference>
<evidence type="ECO:0000313" key="1">
    <source>
        <dbReference type="EMBL" id="MCY3025289.1"/>
    </source>
</evidence>
<keyword evidence="1" id="KW-0378">Hydrolase</keyword>
<protein>
    <submittedName>
        <fullName evidence="1">Cof-type HAD-IIB family hydrolase</fullName>
    </submittedName>
</protein>
<dbReference type="GeneID" id="86970461"/>
<accession>A0ABT4BYH2</accession>
<dbReference type="GO" id="GO:0016787">
    <property type="term" value="F:hydrolase activity"/>
    <property type="evidence" value="ECO:0007669"/>
    <property type="project" value="UniProtKB-KW"/>
</dbReference>
<dbReference type="SFLD" id="SFLDS00003">
    <property type="entry name" value="Haloacid_Dehalogenase"/>
    <property type="match status" value="1"/>
</dbReference>
<dbReference type="Proteomes" id="UP001072007">
    <property type="component" value="Unassembled WGS sequence"/>
</dbReference>
<proteinExistence type="predicted"/>
<dbReference type="PANTHER" id="PTHR10000:SF25">
    <property type="entry name" value="PHOSPHATASE YKRA-RELATED"/>
    <property type="match status" value="1"/>
</dbReference>
<dbReference type="PANTHER" id="PTHR10000">
    <property type="entry name" value="PHOSPHOSERINE PHOSPHATASE"/>
    <property type="match status" value="1"/>
</dbReference>
<dbReference type="InterPro" id="IPR023214">
    <property type="entry name" value="HAD_sf"/>
</dbReference>
<dbReference type="Gene3D" id="3.40.50.1000">
    <property type="entry name" value="HAD superfamily/HAD-like"/>
    <property type="match status" value="1"/>
</dbReference>
<dbReference type="InterPro" id="IPR006379">
    <property type="entry name" value="HAD-SF_hydro_IIB"/>
</dbReference>
<name>A0ABT4BYH2_9LACT</name>
<dbReference type="SUPFAM" id="SSF56784">
    <property type="entry name" value="HAD-like"/>
    <property type="match status" value="1"/>
</dbReference>
<dbReference type="NCBIfam" id="TIGR00099">
    <property type="entry name" value="Cof-subfamily"/>
    <property type="match status" value="1"/>
</dbReference>
<dbReference type="SFLD" id="SFLDG01140">
    <property type="entry name" value="C2.B:_Phosphomannomutase_and_P"/>
    <property type="match status" value="1"/>
</dbReference>
<comment type="caution">
    <text evidence="1">The sequence shown here is derived from an EMBL/GenBank/DDBJ whole genome shotgun (WGS) entry which is preliminary data.</text>
</comment>
<dbReference type="Gene3D" id="3.30.1240.10">
    <property type="match status" value="1"/>
</dbReference>
<dbReference type="NCBIfam" id="TIGR01484">
    <property type="entry name" value="HAD-SF-IIB"/>
    <property type="match status" value="1"/>
</dbReference>
<evidence type="ECO:0000313" key="2">
    <source>
        <dbReference type="Proteomes" id="UP001072007"/>
    </source>
</evidence>
<dbReference type="InterPro" id="IPR000150">
    <property type="entry name" value="Cof"/>
</dbReference>
<keyword evidence="2" id="KW-1185">Reference proteome</keyword>
<gene>
    <name evidence="1" type="ORF">ODY23_03030</name>
</gene>
<reference evidence="1" key="1">
    <citation type="submission" date="2024-05" db="EMBL/GenBank/DDBJ databases">
        <title>Aerococcus urinae taxonomy study.</title>
        <authorList>
            <person name="Christensen J."/>
            <person name="Senneby E."/>
        </authorList>
    </citation>
    <scope>NUCLEOTIDE SEQUENCE</scope>
    <source>
        <strain evidence="1">CDC-3352-U95</strain>
    </source>
</reference>